<sequence>MKNILIPTDFSDNSWNAVKYAMLLFGTSECHFYLCNVVEPYVYAGGGMPLVAFPEDYDTDVRERSRISLEKMAAWMKGKFPEHNTDFTVLSEYEFFIESIRKQVKEKNIDLIIMGTKGASGLKEMTVGSNTGDVITKVKCPVLVVPEDADFRFPKEIVFPTDYSIPYSPRVLDTMFFLADKFAAGIRVLHVVKSEHEVLGEEQKINKKYLEDYLSEREYSFHKLTHKNLGEAIEAFTDTMDIDWIAMMAKKLNFFQQALFRPTVAKISYHTRMPFLVLHE</sequence>
<organism evidence="3 4">
    <name type="scientific">Sinomicrobium oceani</name>
    <dbReference type="NCBI Taxonomy" id="1150368"/>
    <lineage>
        <taxon>Bacteria</taxon>
        <taxon>Pseudomonadati</taxon>
        <taxon>Bacteroidota</taxon>
        <taxon>Flavobacteriia</taxon>
        <taxon>Flavobacteriales</taxon>
        <taxon>Flavobacteriaceae</taxon>
        <taxon>Sinomicrobium</taxon>
    </lineage>
</organism>
<dbReference type="STRING" id="1150368.SAMN02927921_00589"/>
<feature type="domain" description="UspA" evidence="2">
    <location>
        <begin position="155"/>
        <end position="278"/>
    </location>
</feature>
<dbReference type="PRINTS" id="PR01438">
    <property type="entry name" value="UNVRSLSTRESS"/>
</dbReference>
<dbReference type="InterPro" id="IPR006016">
    <property type="entry name" value="UspA"/>
</dbReference>
<keyword evidence="4" id="KW-1185">Reference proteome</keyword>
<dbReference type="PANTHER" id="PTHR46268:SF6">
    <property type="entry name" value="UNIVERSAL STRESS PROTEIN UP12"/>
    <property type="match status" value="1"/>
</dbReference>
<dbReference type="EMBL" id="FPJE01000002">
    <property type="protein sequence ID" value="SFW21239.1"/>
    <property type="molecule type" value="Genomic_DNA"/>
</dbReference>
<evidence type="ECO:0000256" key="1">
    <source>
        <dbReference type="ARBA" id="ARBA00008791"/>
    </source>
</evidence>
<gene>
    <name evidence="3" type="ORF">SAMN02927921_00589</name>
</gene>
<evidence type="ECO:0000313" key="4">
    <source>
        <dbReference type="Proteomes" id="UP000182248"/>
    </source>
</evidence>
<dbReference type="Gene3D" id="3.40.50.620">
    <property type="entry name" value="HUPs"/>
    <property type="match status" value="2"/>
</dbReference>
<feature type="domain" description="UspA" evidence="2">
    <location>
        <begin position="1"/>
        <end position="146"/>
    </location>
</feature>
<accession>A0A1K1MDQ9</accession>
<evidence type="ECO:0000259" key="2">
    <source>
        <dbReference type="Pfam" id="PF00582"/>
    </source>
</evidence>
<dbReference type="PANTHER" id="PTHR46268">
    <property type="entry name" value="STRESS RESPONSE PROTEIN NHAX"/>
    <property type="match status" value="1"/>
</dbReference>
<dbReference type="Proteomes" id="UP000182248">
    <property type="component" value="Unassembled WGS sequence"/>
</dbReference>
<dbReference type="Pfam" id="PF00582">
    <property type="entry name" value="Usp"/>
    <property type="match status" value="2"/>
</dbReference>
<reference evidence="3 4" key="1">
    <citation type="submission" date="2016-11" db="EMBL/GenBank/DDBJ databases">
        <authorList>
            <person name="Jaros S."/>
            <person name="Januszkiewicz K."/>
            <person name="Wedrychowicz H."/>
        </authorList>
    </citation>
    <scope>NUCLEOTIDE SEQUENCE [LARGE SCALE GENOMIC DNA]</scope>
    <source>
        <strain evidence="3 4">CGMCC 1.12145</strain>
    </source>
</reference>
<dbReference type="RefSeq" id="WP_072315866.1">
    <property type="nucleotide sequence ID" value="NZ_FPJE01000002.1"/>
</dbReference>
<proteinExistence type="inferred from homology"/>
<dbReference type="AlphaFoldDB" id="A0A1K1MDQ9"/>
<dbReference type="InterPro" id="IPR014729">
    <property type="entry name" value="Rossmann-like_a/b/a_fold"/>
</dbReference>
<name>A0A1K1MDQ9_9FLAO</name>
<dbReference type="SUPFAM" id="SSF52402">
    <property type="entry name" value="Adenine nucleotide alpha hydrolases-like"/>
    <property type="match status" value="2"/>
</dbReference>
<dbReference type="CDD" id="cd00293">
    <property type="entry name" value="USP-like"/>
    <property type="match status" value="2"/>
</dbReference>
<dbReference type="OrthoDB" id="9788959at2"/>
<evidence type="ECO:0000313" key="3">
    <source>
        <dbReference type="EMBL" id="SFW21239.1"/>
    </source>
</evidence>
<comment type="similarity">
    <text evidence="1">Belongs to the universal stress protein A family.</text>
</comment>
<dbReference type="InterPro" id="IPR006015">
    <property type="entry name" value="Universal_stress_UspA"/>
</dbReference>
<protein>
    <submittedName>
        <fullName evidence="3">Nucleotide-binding universal stress protein, UspA family</fullName>
    </submittedName>
</protein>